<keyword evidence="11" id="KW-0406">Ion transport</keyword>
<evidence type="ECO:0000256" key="15">
    <source>
        <dbReference type="SAM" id="Phobius"/>
    </source>
</evidence>
<keyword evidence="8" id="KW-0256">Endoplasmic reticulum</keyword>
<feature type="compositionally biased region" description="Gly residues" evidence="14">
    <location>
        <begin position="298"/>
        <end position="307"/>
    </location>
</feature>
<keyword evidence="9" id="KW-0106">Calcium</keyword>
<dbReference type="PANTHER" id="PTHR15929:SF0">
    <property type="entry name" value="STORE-OPERATED CALCIUM ENTRY-ASSOCIATED REGULATORY FACTOR"/>
    <property type="match status" value="1"/>
</dbReference>
<gene>
    <name evidence="16" type="ORF">B0H66DRAFT_198422</name>
</gene>
<feature type="region of interest" description="Disordered" evidence="14">
    <location>
        <begin position="284"/>
        <end position="338"/>
    </location>
</feature>
<dbReference type="Proteomes" id="UP001283341">
    <property type="component" value="Unassembled WGS sequence"/>
</dbReference>
<accession>A0AAE0IBZ4</accession>
<evidence type="ECO:0000256" key="1">
    <source>
        <dbReference type="ARBA" id="ARBA00004115"/>
    </source>
</evidence>
<dbReference type="GO" id="GO:0006816">
    <property type="term" value="P:calcium ion transport"/>
    <property type="evidence" value="ECO:0007669"/>
    <property type="project" value="UniProtKB-KW"/>
</dbReference>
<keyword evidence="6 15" id="KW-0812">Transmembrane</keyword>
<dbReference type="GO" id="GO:2001256">
    <property type="term" value="P:regulation of store-operated calcium entry"/>
    <property type="evidence" value="ECO:0007669"/>
    <property type="project" value="InterPro"/>
</dbReference>
<feature type="transmembrane region" description="Helical" evidence="15">
    <location>
        <begin position="174"/>
        <end position="192"/>
    </location>
</feature>
<protein>
    <recommendedName>
        <fullName evidence="3">Store-operated calcium entry-associated regulatory factor</fullName>
    </recommendedName>
    <alternativeName>
        <fullName evidence="13">Transmembrane protein 66</fullName>
    </alternativeName>
</protein>
<keyword evidence="5" id="KW-0109">Calcium transport</keyword>
<dbReference type="InterPro" id="IPR009567">
    <property type="entry name" value="SARAF"/>
</dbReference>
<evidence type="ECO:0000256" key="11">
    <source>
        <dbReference type="ARBA" id="ARBA00023065"/>
    </source>
</evidence>
<proteinExistence type="inferred from homology"/>
<comment type="similarity">
    <text evidence="2">Belongs to the SARAF family.</text>
</comment>
<reference evidence="16" key="2">
    <citation type="submission" date="2023-06" db="EMBL/GenBank/DDBJ databases">
        <authorList>
            <consortium name="Lawrence Berkeley National Laboratory"/>
            <person name="Haridas S."/>
            <person name="Hensen N."/>
            <person name="Bonometti L."/>
            <person name="Westerberg I."/>
            <person name="Brannstrom I.O."/>
            <person name="Guillou S."/>
            <person name="Cros-Aarteil S."/>
            <person name="Calhoun S."/>
            <person name="Kuo A."/>
            <person name="Mondo S."/>
            <person name="Pangilinan J."/>
            <person name="Riley R."/>
            <person name="Labutti K."/>
            <person name="Andreopoulos B."/>
            <person name="Lipzen A."/>
            <person name="Chen C."/>
            <person name="Yanf M."/>
            <person name="Daum C."/>
            <person name="Ng V."/>
            <person name="Clum A."/>
            <person name="Steindorff A."/>
            <person name="Ohm R."/>
            <person name="Martin F."/>
            <person name="Silar P."/>
            <person name="Natvig D."/>
            <person name="Lalanne C."/>
            <person name="Gautier V."/>
            <person name="Ament-Velasquez S.L."/>
            <person name="Kruys A."/>
            <person name="Hutchinson M.I."/>
            <person name="Powell A.J."/>
            <person name="Barry K."/>
            <person name="Miller A.N."/>
            <person name="Grigoriev I.V."/>
            <person name="Debuchy R."/>
            <person name="Gladieux P."/>
            <person name="Thoren M.H."/>
            <person name="Johannesson H."/>
        </authorList>
    </citation>
    <scope>NUCLEOTIDE SEQUENCE</scope>
    <source>
        <strain evidence="16">CBS 118394</strain>
    </source>
</reference>
<evidence type="ECO:0000256" key="9">
    <source>
        <dbReference type="ARBA" id="ARBA00022837"/>
    </source>
</evidence>
<dbReference type="PANTHER" id="PTHR15929">
    <property type="entry name" value="STORE-OPERATED CALCIUM ENTRY-ASSOCIATED REGULATORY FACTOR"/>
    <property type="match status" value="1"/>
</dbReference>
<evidence type="ECO:0000256" key="12">
    <source>
        <dbReference type="ARBA" id="ARBA00023136"/>
    </source>
</evidence>
<keyword evidence="10 15" id="KW-1133">Transmembrane helix</keyword>
<sequence length="338" mass="35486">MISPRGLRRRCFRCSSSSCGRRASKQQRLPRTPSSCQMFVKSITLHTNKPTTHRRVPAIPQLRCVSPKSICSLHQISTLRCLNQGSSYSDEDIEWACTATDLPSTLRLGSTEVICEGYASADDPNVLRGSCGVEYRLVLTEEGKRQYPHLAGNTNKNKWFGGDDSSQGGGETDWAGYIFAVIFFAVLGWIVYSACVQADANRRNPRRPAAGGQRRGWGGGGGGGGFGGGGGWGPGFGGGGGWDDPPPPYSKTTGDNAAAGGWRPGFWTGLAGGAAAAYMAGNRGNNGGRQQQSSYYDGGRGGGGLFGGSNRQGSSSSSGSSSSTARHESTGFGSTSRR</sequence>
<evidence type="ECO:0000256" key="3">
    <source>
        <dbReference type="ARBA" id="ARBA00016584"/>
    </source>
</evidence>
<evidence type="ECO:0000256" key="4">
    <source>
        <dbReference type="ARBA" id="ARBA00022448"/>
    </source>
</evidence>
<name>A0AAE0IBZ4_9PEZI</name>
<keyword evidence="17" id="KW-1185">Reference proteome</keyword>
<dbReference type="Pfam" id="PF06682">
    <property type="entry name" value="SARAF"/>
    <property type="match status" value="1"/>
</dbReference>
<reference evidence="16" key="1">
    <citation type="journal article" date="2023" name="Mol. Phylogenet. Evol.">
        <title>Genome-scale phylogeny and comparative genomics of the fungal order Sordariales.</title>
        <authorList>
            <person name="Hensen N."/>
            <person name="Bonometti L."/>
            <person name="Westerberg I."/>
            <person name="Brannstrom I.O."/>
            <person name="Guillou S."/>
            <person name="Cros-Aarteil S."/>
            <person name="Calhoun S."/>
            <person name="Haridas S."/>
            <person name="Kuo A."/>
            <person name="Mondo S."/>
            <person name="Pangilinan J."/>
            <person name="Riley R."/>
            <person name="LaButti K."/>
            <person name="Andreopoulos B."/>
            <person name="Lipzen A."/>
            <person name="Chen C."/>
            <person name="Yan M."/>
            <person name="Daum C."/>
            <person name="Ng V."/>
            <person name="Clum A."/>
            <person name="Steindorff A."/>
            <person name="Ohm R.A."/>
            <person name="Martin F."/>
            <person name="Silar P."/>
            <person name="Natvig D.O."/>
            <person name="Lalanne C."/>
            <person name="Gautier V."/>
            <person name="Ament-Velasquez S.L."/>
            <person name="Kruys A."/>
            <person name="Hutchinson M.I."/>
            <person name="Powell A.J."/>
            <person name="Barry K."/>
            <person name="Miller A.N."/>
            <person name="Grigoriev I.V."/>
            <person name="Debuchy R."/>
            <person name="Gladieux P."/>
            <person name="Hiltunen Thoren M."/>
            <person name="Johannesson H."/>
        </authorList>
    </citation>
    <scope>NUCLEOTIDE SEQUENCE</scope>
    <source>
        <strain evidence="16">CBS 118394</strain>
    </source>
</reference>
<feature type="region of interest" description="Disordered" evidence="14">
    <location>
        <begin position="202"/>
        <end position="257"/>
    </location>
</feature>
<feature type="compositionally biased region" description="Low complexity" evidence="14">
    <location>
        <begin position="284"/>
        <end position="297"/>
    </location>
</feature>
<keyword evidence="4" id="KW-0813">Transport</keyword>
<dbReference type="GO" id="GO:0005789">
    <property type="term" value="C:endoplasmic reticulum membrane"/>
    <property type="evidence" value="ECO:0007669"/>
    <property type="project" value="UniProtKB-SubCell"/>
</dbReference>
<keyword evidence="12 15" id="KW-0472">Membrane</keyword>
<feature type="compositionally biased region" description="Low complexity" evidence="14">
    <location>
        <begin position="308"/>
        <end position="323"/>
    </location>
</feature>
<evidence type="ECO:0000256" key="7">
    <source>
        <dbReference type="ARBA" id="ARBA00022729"/>
    </source>
</evidence>
<evidence type="ECO:0000256" key="2">
    <source>
        <dbReference type="ARBA" id="ARBA00006833"/>
    </source>
</evidence>
<dbReference type="AlphaFoldDB" id="A0AAE0IBZ4"/>
<evidence type="ECO:0000256" key="8">
    <source>
        <dbReference type="ARBA" id="ARBA00022824"/>
    </source>
</evidence>
<feature type="compositionally biased region" description="Gly residues" evidence="14">
    <location>
        <begin position="213"/>
        <end position="242"/>
    </location>
</feature>
<comment type="caution">
    <text evidence="16">The sequence shown here is derived from an EMBL/GenBank/DDBJ whole genome shotgun (WGS) entry which is preliminary data.</text>
</comment>
<comment type="subcellular location">
    <subcellularLocation>
        <location evidence="1">Endoplasmic reticulum membrane</location>
        <topology evidence="1">Single-pass type I membrane protein</topology>
    </subcellularLocation>
</comment>
<evidence type="ECO:0000256" key="13">
    <source>
        <dbReference type="ARBA" id="ARBA00031116"/>
    </source>
</evidence>
<evidence type="ECO:0000256" key="5">
    <source>
        <dbReference type="ARBA" id="ARBA00022568"/>
    </source>
</evidence>
<keyword evidence="7" id="KW-0732">Signal</keyword>
<evidence type="ECO:0000256" key="10">
    <source>
        <dbReference type="ARBA" id="ARBA00022989"/>
    </source>
</evidence>
<evidence type="ECO:0000256" key="14">
    <source>
        <dbReference type="SAM" id="MobiDB-lite"/>
    </source>
</evidence>
<evidence type="ECO:0000313" key="17">
    <source>
        <dbReference type="Proteomes" id="UP001283341"/>
    </source>
</evidence>
<evidence type="ECO:0000313" key="16">
    <source>
        <dbReference type="EMBL" id="KAK3322315.1"/>
    </source>
</evidence>
<dbReference type="EMBL" id="JAUEDM010000003">
    <property type="protein sequence ID" value="KAK3322315.1"/>
    <property type="molecule type" value="Genomic_DNA"/>
</dbReference>
<evidence type="ECO:0000256" key="6">
    <source>
        <dbReference type="ARBA" id="ARBA00022692"/>
    </source>
</evidence>
<organism evidence="16 17">
    <name type="scientific">Apodospora peruviana</name>
    <dbReference type="NCBI Taxonomy" id="516989"/>
    <lineage>
        <taxon>Eukaryota</taxon>
        <taxon>Fungi</taxon>
        <taxon>Dikarya</taxon>
        <taxon>Ascomycota</taxon>
        <taxon>Pezizomycotina</taxon>
        <taxon>Sordariomycetes</taxon>
        <taxon>Sordariomycetidae</taxon>
        <taxon>Sordariales</taxon>
        <taxon>Lasiosphaeriaceae</taxon>
        <taxon>Apodospora</taxon>
    </lineage>
</organism>